<dbReference type="SMART" id="SM00822">
    <property type="entry name" value="PKS_KR"/>
    <property type="match status" value="1"/>
</dbReference>
<dbReference type="AlphaFoldDB" id="A0A2S0MED9"/>
<accession>A0A2S0MED9</accession>
<dbReference type="Pfam" id="PF13561">
    <property type="entry name" value="adh_short_C2"/>
    <property type="match status" value="1"/>
</dbReference>
<dbReference type="SUPFAM" id="SSF51735">
    <property type="entry name" value="NAD(P)-binding Rossmann-fold domains"/>
    <property type="match status" value="1"/>
</dbReference>
<organism evidence="5 6">
    <name type="scientific">Ottowia oryzae</name>
    <dbReference type="NCBI Taxonomy" id="2109914"/>
    <lineage>
        <taxon>Bacteria</taxon>
        <taxon>Pseudomonadati</taxon>
        <taxon>Pseudomonadota</taxon>
        <taxon>Betaproteobacteria</taxon>
        <taxon>Burkholderiales</taxon>
        <taxon>Comamonadaceae</taxon>
        <taxon>Ottowia</taxon>
    </lineage>
</organism>
<dbReference type="InterPro" id="IPR020904">
    <property type="entry name" value="Sc_DH/Rdtase_CS"/>
</dbReference>
<keyword evidence="6" id="KW-1185">Reference proteome</keyword>
<keyword evidence="2" id="KW-0560">Oxidoreductase</keyword>
<dbReference type="InterPro" id="IPR036291">
    <property type="entry name" value="NAD(P)-bd_dom_sf"/>
</dbReference>
<feature type="domain" description="Ketoreductase" evidence="4">
    <location>
        <begin position="99"/>
        <end position="285"/>
    </location>
</feature>
<evidence type="ECO:0000313" key="6">
    <source>
        <dbReference type="Proteomes" id="UP000239709"/>
    </source>
</evidence>
<dbReference type="OrthoDB" id="9809287at2"/>
<dbReference type="Gene3D" id="3.40.50.720">
    <property type="entry name" value="NAD(P)-binding Rossmann-like Domain"/>
    <property type="match status" value="1"/>
</dbReference>
<proteinExistence type="inferred from homology"/>
<dbReference type="GO" id="GO:0016614">
    <property type="term" value="F:oxidoreductase activity, acting on CH-OH group of donors"/>
    <property type="evidence" value="ECO:0007669"/>
    <property type="project" value="UniProtKB-ARBA"/>
</dbReference>
<gene>
    <name evidence="5" type="ORF">C6570_07425</name>
</gene>
<dbReference type="Proteomes" id="UP000239709">
    <property type="component" value="Chromosome"/>
</dbReference>
<dbReference type="InterPro" id="IPR002347">
    <property type="entry name" value="SDR_fam"/>
</dbReference>
<name>A0A2S0MED9_9BURK</name>
<evidence type="ECO:0000313" key="5">
    <source>
        <dbReference type="EMBL" id="AVO34093.1"/>
    </source>
</evidence>
<dbReference type="PROSITE" id="PS00061">
    <property type="entry name" value="ADH_SHORT"/>
    <property type="match status" value="1"/>
</dbReference>
<dbReference type="InterPro" id="IPR057326">
    <property type="entry name" value="KR_dom"/>
</dbReference>
<sequence>MSTSTRLRKRAAAPAKSNATARLETTYRRLQRAQVALDSQRAKPASSKKLPQTGPGLDGEPAPPLPRKRLRKPGREAELDLAPRYLNPAYLGSRKLDGKVALITGGDSGIGRAVATLFAREGCDIVLVHLGGEQQDAAIAHDAVVNEGRKCVLLAGDVRQRGFCERAVAKALKAFGRLDVLVNNAAFQLHADRLEDLSDERIDLTLQTNVAGYLRMARAALPHLEAGACIINTGSVTGLAGSPSLVDYSASKGAIHALTKALAQQVLDRGIRVNAVAPGPVWTPLNPADKRPSDMAEFGSHTAFRRPAQPEELAPAYVFLASPCTASYITGIVLPVTGEVGAI</sequence>
<protein>
    <submittedName>
        <fullName evidence="5">Short-chain dehydrogenase</fullName>
    </submittedName>
</protein>
<dbReference type="PRINTS" id="PR00080">
    <property type="entry name" value="SDRFAMILY"/>
</dbReference>
<dbReference type="RefSeq" id="WP_106702648.1">
    <property type="nucleotide sequence ID" value="NZ_CP027666.1"/>
</dbReference>
<evidence type="ECO:0000256" key="3">
    <source>
        <dbReference type="SAM" id="MobiDB-lite"/>
    </source>
</evidence>
<evidence type="ECO:0000259" key="4">
    <source>
        <dbReference type="SMART" id="SM00822"/>
    </source>
</evidence>
<dbReference type="KEGG" id="otk:C6570_07425"/>
<dbReference type="PANTHER" id="PTHR48107:SF16">
    <property type="entry name" value="NADPH-DEPENDENT ALDEHYDE REDUCTASE 1, CHLOROPLASTIC"/>
    <property type="match status" value="1"/>
</dbReference>
<dbReference type="EMBL" id="CP027666">
    <property type="protein sequence ID" value="AVO34093.1"/>
    <property type="molecule type" value="Genomic_DNA"/>
</dbReference>
<dbReference type="PANTHER" id="PTHR48107">
    <property type="entry name" value="NADPH-DEPENDENT ALDEHYDE REDUCTASE-LIKE PROTEIN, CHLOROPLASTIC-RELATED"/>
    <property type="match status" value="1"/>
</dbReference>
<feature type="compositionally biased region" description="Basic residues" evidence="3">
    <location>
        <begin position="1"/>
        <end position="11"/>
    </location>
</feature>
<dbReference type="FunFam" id="3.40.50.720:FF:000084">
    <property type="entry name" value="Short-chain dehydrogenase reductase"/>
    <property type="match status" value="1"/>
</dbReference>
<evidence type="ECO:0000256" key="2">
    <source>
        <dbReference type="ARBA" id="ARBA00023002"/>
    </source>
</evidence>
<comment type="similarity">
    <text evidence="1">Belongs to the short-chain dehydrogenases/reductases (SDR) family.</text>
</comment>
<dbReference type="NCBIfam" id="NF005214">
    <property type="entry name" value="PRK06701.1"/>
    <property type="match status" value="1"/>
</dbReference>
<reference evidence="5 6" key="1">
    <citation type="submission" date="2018-03" db="EMBL/GenBank/DDBJ databases">
        <title>Genome sequencing of Ottowia sp.</title>
        <authorList>
            <person name="Kim S.-J."/>
            <person name="Heo J."/>
            <person name="Kwon S.-W."/>
        </authorList>
    </citation>
    <scope>NUCLEOTIDE SEQUENCE [LARGE SCALE GENOMIC DNA]</scope>
    <source>
        <strain evidence="5 6">KADR8-3</strain>
    </source>
</reference>
<evidence type="ECO:0000256" key="1">
    <source>
        <dbReference type="ARBA" id="ARBA00006484"/>
    </source>
</evidence>
<feature type="region of interest" description="Disordered" evidence="3">
    <location>
        <begin position="1"/>
        <end position="76"/>
    </location>
</feature>
<dbReference type="PRINTS" id="PR00081">
    <property type="entry name" value="GDHRDH"/>
</dbReference>